<keyword evidence="3" id="KW-1185">Reference proteome</keyword>
<evidence type="ECO:0000313" key="3">
    <source>
        <dbReference type="Proteomes" id="UP001159405"/>
    </source>
</evidence>
<comment type="caution">
    <text evidence="2">The sequence shown here is derived from an EMBL/GenBank/DDBJ whole genome shotgun (WGS) entry which is preliminary data.</text>
</comment>
<keyword evidence="1" id="KW-1133">Transmembrane helix</keyword>
<evidence type="ECO:0000256" key="1">
    <source>
        <dbReference type="SAM" id="Phobius"/>
    </source>
</evidence>
<dbReference type="PANTHER" id="PTHR33776:SF4">
    <property type="entry name" value="ENDONUCLEASE_EXONUCLEASE_PHOSPHATASE DOMAIN-CONTAINING PROTEIN"/>
    <property type="match status" value="1"/>
</dbReference>
<evidence type="ECO:0000313" key="2">
    <source>
        <dbReference type="EMBL" id="CAH3034258.1"/>
    </source>
</evidence>
<reference evidence="2 3" key="1">
    <citation type="submission" date="2022-05" db="EMBL/GenBank/DDBJ databases">
        <authorList>
            <consortium name="Genoscope - CEA"/>
            <person name="William W."/>
        </authorList>
    </citation>
    <scope>NUCLEOTIDE SEQUENCE [LARGE SCALE GENOMIC DNA]</scope>
</reference>
<feature type="transmembrane region" description="Helical" evidence="1">
    <location>
        <begin position="78"/>
        <end position="98"/>
    </location>
</feature>
<evidence type="ECO:0008006" key="4">
    <source>
        <dbReference type="Google" id="ProtNLM"/>
    </source>
</evidence>
<dbReference type="Proteomes" id="UP001159405">
    <property type="component" value="Unassembled WGS sequence"/>
</dbReference>
<name>A0ABN8MRH6_9CNID</name>
<dbReference type="EMBL" id="CALNXK010000002">
    <property type="protein sequence ID" value="CAH3034258.1"/>
    <property type="molecule type" value="Genomic_DNA"/>
</dbReference>
<keyword evidence="1" id="KW-0472">Membrane</keyword>
<proteinExistence type="predicted"/>
<keyword evidence="1" id="KW-0812">Transmembrane</keyword>
<dbReference type="PANTHER" id="PTHR33776">
    <property type="entry name" value="ENDO/EXONUCLEASE/PHOSPHATASE DOMAIN-CONTAINING PROTEIN"/>
    <property type="match status" value="1"/>
</dbReference>
<organism evidence="2 3">
    <name type="scientific">Porites lobata</name>
    <dbReference type="NCBI Taxonomy" id="104759"/>
    <lineage>
        <taxon>Eukaryota</taxon>
        <taxon>Metazoa</taxon>
        <taxon>Cnidaria</taxon>
        <taxon>Anthozoa</taxon>
        <taxon>Hexacorallia</taxon>
        <taxon>Scleractinia</taxon>
        <taxon>Fungiina</taxon>
        <taxon>Poritidae</taxon>
        <taxon>Porites</taxon>
    </lineage>
</organism>
<sequence length="110" mass="12743">MSKVSELLAKISKEPKSCYLLGDFNFDLLKYQQHSSTSKFLDCMFSHSFLPLISQPTRITSHTATLIDNIFTNHLPHAAIIVFFFLPISLIIYLYLLCYHRLNQYVQKLG</sequence>
<accession>A0ABN8MRH6</accession>
<gene>
    <name evidence="2" type="ORF">PLOB_00016346</name>
</gene>
<protein>
    <recommendedName>
        <fullName evidence="4">Endonuclease/exonuclease/phosphatase domain-containing protein</fullName>
    </recommendedName>
</protein>